<keyword evidence="3 5" id="KW-1133">Transmembrane helix</keyword>
<feature type="transmembrane region" description="Helical" evidence="5">
    <location>
        <begin position="78"/>
        <end position="96"/>
    </location>
</feature>
<feature type="transmembrane region" description="Helical" evidence="5">
    <location>
        <begin position="108"/>
        <end position="129"/>
    </location>
</feature>
<accession>X0ZKE1</accession>
<feature type="transmembrane region" description="Helical" evidence="5">
    <location>
        <begin position="164"/>
        <end position="196"/>
    </location>
</feature>
<evidence type="ECO:0000313" key="6">
    <source>
        <dbReference type="EMBL" id="GAG60823.1"/>
    </source>
</evidence>
<evidence type="ECO:0000256" key="1">
    <source>
        <dbReference type="ARBA" id="ARBA00004141"/>
    </source>
</evidence>
<proteinExistence type="predicted"/>
<comment type="subcellular location">
    <subcellularLocation>
        <location evidence="1">Membrane</location>
        <topology evidence="1">Multi-pass membrane protein</topology>
    </subcellularLocation>
</comment>
<dbReference type="GO" id="GO:0004671">
    <property type="term" value="F:protein C-terminal S-isoprenylcysteine carboxyl O-methyltransferase activity"/>
    <property type="evidence" value="ECO:0007669"/>
    <property type="project" value="InterPro"/>
</dbReference>
<dbReference type="InterPro" id="IPR007269">
    <property type="entry name" value="ICMT_MeTrfase"/>
</dbReference>
<feature type="transmembrane region" description="Helical" evidence="5">
    <location>
        <begin position="38"/>
        <end position="57"/>
    </location>
</feature>
<keyword evidence="4 5" id="KW-0472">Membrane</keyword>
<reference evidence="6" key="1">
    <citation type="journal article" date="2014" name="Front. Microbiol.">
        <title>High frequency of phylogenetically diverse reductive dehalogenase-homologous genes in deep subseafloor sedimentary metagenomes.</title>
        <authorList>
            <person name="Kawai M."/>
            <person name="Futagami T."/>
            <person name="Toyoda A."/>
            <person name="Takaki Y."/>
            <person name="Nishi S."/>
            <person name="Hori S."/>
            <person name="Arai W."/>
            <person name="Tsubouchi T."/>
            <person name="Morono Y."/>
            <person name="Uchiyama I."/>
            <person name="Ito T."/>
            <person name="Fujiyama A."/>
            <person name="Inagaki F."/>
            <person name="Takami H."/>
        </authorList>
    </citation>
    <scope>NUCLEOTIDE SEQUENCE</scope>
    <source>
        <strain evidence="6">Expedition CK06-06</strain>
    </source>
</reference>
<organism evidence="6">
    <name type="scientific">marine sediment metagenome</name>
    <dbReference type="NCBI Taxonomy" id="412755"/>
    <lineage>
        <taxon>unclassified sequences</taxon>
        <taxon>metagenomes</taxon>
        <taxon>ecological metagenomes</taxon>
    </lineage>
</organism>
<evidence type="ECO:0000256" key="4">
    <source>
        <dbReference type="ARBA" id="ARBA00023136"/>
    </source>
</evidence>
<dbReference type="InterPro" id="IPR052527">
    <property type="entry name" value="Metal_cation-efflux_comp"/>
</dbReference>
<dbReference type="Pfam" id="PF04140">
    <property type="entry name" value="ICMT"/>
    <property type="match status" value="1"/>
</dbReference>
<dbReference type="EMBL" id="BART01000006">
    <property type="protein sequence ID" value="GAG60823.1"/>
    <property type="molecule type" value="Genomic_DNA"/>
</dbReference>
<evidence type="ECO:0000256" key="3">
    <source>
        <dbReference type="ARBA" id="ARBA00022989"/>
    </source>
</evidence>
<dbReference type="AlphaFoldDB" id="X0ZKE1"/>
<gene>
    <name evidence="6" type="ORF">S01H4_00062</name>
</gene>
<dbReference type="Gene3D" id="1.20.120.1630">
    <property type="match status" value="1"/>
</dbReference>
<sequence>MKKEKLEIKLIFKSIFFLVIILAITFITAGHIDYWQGWVYNGLNAFFMILTYIFLSEKRDLIKERLKPGKGMKKWDKIYFILSTPIGLIMIVISILDSGRFGWEPRVSLGVIVLGIGGYIAGQTIGLWAKRVNRFFSSVVRIQLDRGQTVCKDGPYRFIRHPGYVGGILCTVATPILLGSFWGLIPAVVTVILLFVRTYLEDKTLQAELPGYMDFTKEVRYRLLPGIW</sequence>
<name>X0ZKE1_9ZZZZ</name>
<protein>
    <recommendedName>
        <fullName evidence="7">Steroid 5-alpha reductase C-terminal domain-containing protein</fullName>
    </recommendedName>
</protein>
<keyword evidence="2 5" id="KW-0812">Transmembrane</keyword>
<evidence type="ECO:0008006" key="7">
    <source>
        <dbReference type="Google" id="ProtNLM"/>
    </source>
</evidence>
<dbReference type="GO" id="GO:0016020">
    <property type="term" value="C:membrane"/>
    <property type="evidence" value="ECO:0007669"/>
    <property type="project" value="UniProtKB-SubCell"/>
</dbReference>
<dbReference type="PANTHER" id="PTHR43847">
    <property type="entry name" value="BLL3993 PROTEIN"/>
    <property type="match status" value="1"/>
</dbReference>
<feature type="transmembrane region" description="Helical" evidence="5">
    <location>
        <begin position="12"/>
        <end position="32"/>
    </location>
</feature>
<dbReference type="PANTHER" id="PTHR43847:SF1">
    <property type="entry name" value="BLL3993 PROTEIN"/>
    <property type="match status" value="1"/>
</dbReference>
<evidence type="ECO:0000256" key="5">
    <source>
        <dbReference type="SAM" id="Phobius"/>
    </source>
</evidence>
<evidence type="ECO:0000256" key="2">
    <source>
        <dbReference type="ARBA" id="ARBA00022692"/>
    </source>
</evidence>
<comment type="caution">
    <text evidence="6">The sequence shown here is derived from an EMBL/GenBank/DDBJ whole genome shotgun (WGS) entry which is preliminary data.</text>
</comment>